<keyword evidence="2" id="KW-0805">Transcription regulation</keyword>
<dbReference type="KEGG" id="pter:C2L65_39295"/>
<evidence type="ECO:0000256" key="3">
    <source>
        <dbReference type="ARBA" id="ARBA00023125"/>
    </source>
</evidence>
<evidence type="ECO:0000313" key="6">
    <source>
        <dbReference type="EMBL" id="AUT65571.1"/>
    </source>
</evidence>
<dbReference type="PANTHER" id="PTHR30537">
    <property type="entry name" value="HTH-TYPE TRANSCRIPTIONAL REGULATOR"/>
    <property type="match status" value="1"/>
</dbReference>
<dbReference type="GO" id="GO:0003700">
    <property type="term" value="F:DNA-binding transcription factor activity"/>
    <property type="evidence" value="ECO:0007669"/>
    <property type="project" value="InterPro"/>
</dbReference>
<sequence length="306" mass="32956">MNRLDSMSILVAVVDSGSLSAAARRLGMPLATVSRKVGELESHLKTRLIQRTTRQLSLTEAGASYVAACRRILDEIAEAERAATGEYASPKGELVVTAPVVFGRLHVVPVVAEFLAHYPEIDVSLVLTDRVVHLMEEQADVAIRIGELPDSTLMATRVGTVRRVVCASPAYLATHGEPVKPRDLAAHECITFEVLASTRAWVFGSGKSEVSVPVHSRLAVNTAEAAIAAAMLGVGLVRVLSYQVADAIRDNALSVVLDKFESAPLPISLVHKGQTPLPLKLRAFLDFVGPRLRTRTSRILEDATTK</sequence>
<evidence type="ECO:0000256" key="2">
    <source>
        <dbReference type="ARBA" id="ARBA00023015"/>
    </source>
</evidence>
<dbReference type="EMBL" id="CP026113">
    <property type="protein sequence ID" value="AUT65571.1"/>
    <property type="molecule type" value="Genomic_DNA"/>
</dbReference>
<dbReference type="Pfam" id="PF03466">
    <property type="entry name" value="LysR_substrate"/>
    <property type="match status" value="1"/>
</dbReference>
<dbReference type="SUPFAM" id="SSF46785">
    <property type="entry name" value="Winged helix' DNA-binding domain"/>
    <property type="match status" value="1"/>
</dbReference>
<dbReference type="OrthoDB" id="9786526at2"/>
<accession>A0A2I8F215</accession>
<dbReference type="FunFam" id="1.10.10.10:FF:000001">
    <property type="entry name" value="LysR family transcriptional regulator"/>
    <property type="match status" value="1"/>
</dbReference>
<dbReference type="CDD" id="cd08471">
    <property type="entry name" value="PBP2_CrgA_like_2"/>
    <property type="match status" value="1"/>
</dbReference>
<dbReference type="GO" id="GO:0006351">
    <property type="term" value="P:DNA-templated transcription"/>
    <property type="evidence" value="ECO:0007669"/>
    <property type="project" value="TreeGrafter"/>
</dbReference>
<dbReference type="Proteomes" id="UP000243502">
    <property type="component" value="Chromosome 3"/>
</dbReference>
<dbReference type="InterPro" id="IPR036390">
    <property type="entry name" value="WH_DNA-bd_sf"/>
</dbReference>
<dbReference type="InterPro" id="IPR058163">
    <property type="entry name" value="LysR-type_TF_proteobact-type"/>
</dbReference>
<dbReference type="AlphaFoldDB" id="A0A2I8F215"/>
<keyword evidence="4" id="KW-0804">Transcription</keyword>
<dbReference type="Gene3D" id="3.40.190.290">
    <property type="match status" value="1"/>
</dbReference>
<evidence type="ECO:0000256" key="4">
    <source>
        <dbReference type="ARBA" id="ARBA00023163"/>
    </source>
</evidence>
<dbReference type="Pfam" id="PF00126">
    <property type="entry name" value="HTH_1"/>
    <property type="match status" value="1"/>
</dbReference>
<dbReference type="InterPro" id="IPR005119">
    <property type="entry name" value="LysR_subst-bd"/>
</dbReference>
<name>A0A2I8F215_9BURK</name>
<dbReference type="GO" id="GO:0043565">
    <property type="term" value="F:sequence-specific DNA binding"/>
    <property type="evidence" value="ECO:0007669"/>
    <property type="project" value="TreeGrafter"/>
</dbReference>
<comment type="similarity">
    <text evidence="1">Belongs to the LysR transcriptional regulatory family.</text>
</comment>
<protein>
    <submittedName>
        <fullName evidence="6">LysR family transcriptional regulator</fullName>
    </submittedName>
</protein>
<dbReference type="PANTHER" id="PTHR30537:SF5">
    <property type="entry name" value="HTH-TYPE TRANSCRIPTIONAL ACTIVATOR TTDR-RELATED"/>
    <property type="match status" value="1"/>
</dbReference>
<reference evidence="6 7" key="1">
    <citation type="submission" date="2018-01" db="EMBL/GenBank/DDBJ databases">
        <title>Species boundaries and ecological features among Paraburkholderia terrae DSMZ17804T, P. hospita DSMZ17164T and P. caribensis DSMZ13236T.</title>
        <authorList>
            <person name="Pratama A.A."/>
        </authorList>
    </citation>
    <scope>NUCLEOTIDE SEQUENCE [LARGE SCALE GENOMIC DNA]</scope>
    <source>
        <strain evidence="6 7">DSM 17804</strain>
    </source>
</reference>
<dbReference type="RefSeq" id="WP_042305202.1">
    <property type="nucleotide sequence ID" value="NZ_AP024957.1"/>
</dbReference>
<feature type="domain" description="HTH lysR-type" evidence="5">
    <location>
        <begin position="1"/>
        <end position="59"/>
    </location>
</feature>
<keyword evidence="3" id="KW-0238">DNA-binding</keyword>
<dbReference type="InterPro" id="IPR000847">
    <property type="entry name" value="LysR_HTH_N"/>
</dbReference>
<dbReference type="PROSITE" id="PS50931">
    <property type="entry name" value="HTH_LYSR"/>
    <property type="match status" value="1"/>
</dbReference>
<evidence type="ECO:0000256" key="1">
    <source>
        <dbReference type="ARBA" id="ARBA00009437"/>
    </source>
</evidence>
<evidence type="ECO:0000313" key="7">
    <source>
        <dbReference type="Proteomes" id="UP000243502"/>
    </source>
</evidence>
<dbReference type="InterPro" id="IPR036388">
    <property type="entry name" value="WH-like_DNA-bd_sf"/>
</dbReference>
<dbReference type="SUPFAM" id="SSF53850">
    <property type="entry name" value="Periplasmic binding protein-like II"/>
    <property type="match status" value="1"/>
</dbReference>
<organism evidence="6 7">
    <name type="scientific">Paraburkholderia terrae</name>
    <dbReference type="NCBI Taxonomy" id="311230"/>
    <lineage>
        <taxon>Bacteria</taxon>
        <taxon>Pseudomonadati</taxon>
        <taxon>Pseudomonadota</taxon>
        <taxon>Betaproteobacteria</taxon>
        <taxon>Burkholderiales</taxon>
        <taxon>Burkholderiaceae</taxon>
        <taxon>Paraburkholderia</taxon>
    </lineage>
</organism>
<proteinExistence type="inferred from homology"/>
<gene>
    <name evidence="6" type="ORF">C2L65_39295</name>
</gene>
<evidence type="ECO:0000259" key="5">
    <source>
        <dbReference type="PROSITE" id="PS50931"/>
    </source>
</evidence>
<dbReference type="Gene3D" id="1.10.10.10">
    <property type="entry name" value="Winged helix-like DNA-binding domain superfamily/Winged helix DNA-binding domain"/>
    <property type="match status" value="1"/>
</dbReference>